<comment type="caution">
    <text evidence="8">The sequence shown here is derived from an EMBL/GenBank/DDBJ whole genome shotgun (WGS) entry which is preliminary data.</text>
</comment>
<dbReference type="Proteomes" id="UP001596108">
    <property type="component" value="Unassembled WGS sequence"/>
</dbReference>
<keyword evidence="2" id="KW-0479">Metal-binding</keyword>
<dbReference type="PROSITE" id="PS51296">
    <property type="entry name" value="RIESKE"/>
    <property type="match status" value="1"/>
</dbReference>
<evidence type="ECO:0000259" key="7">
    <source>
        <dbReference type="PROSITE" id="PS51296"/>
    </source>
</evidence>
<evidence type="ECO:0000256" key="6">
    <source>
        <dbReference type="ARBA" id="ARBA00038001"/>
    </source>
</evidence>
<evidence type="ECO:0000256" key="3">
    <source>
        <dbReference type="ARBA" id="ARBA00023004"/>
    </source>
</evidence>
<keyword evidence="1" id="KW-0001">2Fe-2S</keyword>
<dbReference type="RefSeq" id="WP_378111311.1">
    <property type="nucleotide sequence ID" value="NZ_JBHSNC010000024.1"/>
</dbReference>
<comment type="cofactor">
    <cofactor evidence="5">
        <name>[2Fe-2S] cluster</name>
        <dbReference type="ChEBI" id="CHEBI:190135"/>
    </cofactor>
</comment>
<protein>
    <submittedName>
        <fullName evidence="8">MocE family 2Fe-2S type ferredoxin</fullName>
    </submittedName>
</protein>
<evidence type="ECO:0000256" key="5">
    <source>
        <dbReference type="ARBA" id="ARBA00034078"/>
    </source>
</evidence>
<feature type="domain" description="Rieske" evidence="7">
    <location>
        <begin position="9"/>
        <end position="105"/>
    </location>
</feature>
<dbReference type="InterPro" id="IPR017941">
    <property type="entry name" value="Rieske_2Fe-2S"/>
</dbReference>
<gene>
    <name evidence="8" type="ORF">ACFPQ4_08250</name>
</gene>
<evidence type="ECO:0000256" key="2">
    <source>
        <dbReference type="ARBA" id="ARBA00022723"/>
    </source>
</evidence>
<dbReference type="Gene3D" id="2.102.10.10">
    <property type="entry name" value="Rieske [2Fe-2S] iron-sulphur domain"/>
    <property type="match status" value="1"/>
</dbReference>
<evidence type="ECO:0000313" key="9">
    <source>
        <dbReference type="Proteomes" id="UP001596108"/>
    </source>
</evidence>
<dbReference type="PANTHER" id="PTHR21496:SF0">
    <property type="entry name" value="RIESKE DOMAIN-CONTAINING PROTEIN"/>
    <property type="match status" value="1"/>
</dbReference>
<name>A0ABW0QWU5_9BACL</name>
<evidence type="ECO:0000256" key="4">
    <source>
        <dbReference type="ARBA" id="ARBA00023014"/>
    </source>
</evidence>
<evidence type="ECO:0000256" key="1">
    <source>
        <dbReference type="ARBA" id="ARBA00022714"/>
    </source>
</evidence>
<dbReference type="SUPFAM" id="SSF50022">
    <property type="entry name" value="ISP domain"/>
    <property type="match status" value="1"/>
</dbReference>
<dbReference type="EMBL" id="JBHSNC010000024">
    <property type="protein sequence ID" value="MFC5529439.1"/>
    <property type="molecule type" value="Genomic_DNA"/>
</dbReference>
<dbReference type="PANTHER" id="PTHR21496">
    <property type="entry name" value="FERREDOXIN-RELATED"/>
    <property type="match status" value="1"/>
</dbReference>
<dbReference type="InterPro" id="IPR036922">
    <property type="entry name" value="Rieske_2Fe-2S_sf"/>
</dbReference>
<dbReference type="CDD" id="cd03528">
    <property type="entry name" value="Rieske_RO_ferredoxin"/>
    <property type="match status" value="1"/>
</dbReference>
<dbReference type="InterPro" id="IPR012747">
    <property type="entry name" value="MocE_2FeS"/>
</dbReference>
<keyword evidence="4" id="KW-0411">Iron-sulfur</keyword>
<sequence>MNNVLQGWIETVIAKDIDQEDAVRFDYGDRTFAIYRTAKDQYYATDGWCTHERFHLAGGLVMGNIIECPKHNGQLDYTTGQAKRAPICANIRTYPVKIESGKIFVKID</sequence>
<dbReference type="Pfam" id="PF00355">
    <property type="entry name" value="Rieske"/>
    <property type="match status" value="1"/>
</dbReference>
<evidence type="ECO:0000313" key="8">
    <source>
        <dbReference type="EMBL" id="MFC5529439.1"/>
    </source>
</evidence>
<comment type="similarity">
    <text evidence="6">Belongs to the bacterial ring-hydroxylating dioxygenase ferredoxin component family.</text>
</comment>
<keyword evidence="3" id="KW-0408">Iron</keyword>
<keyword evidence="9" id="KW-1185">Reference proteome</keyword>
<accession>A0ABW0QWU5</accession>
<dbReference type="NCBIfam" id="TIGR02377">
    <property type="entry name" value="MocE_fam_FeS"/>
    <property type="match status" value="1"/>
</dbReference>
<reference evidence="9" key="1">
    <citation type="journal article" date="2019" name="Int. J. Syst. Evol. Microbiol.">
        <title>The Global Catalogue of Microorganisms (GCM) 10K type strain sequencing project: providing services to taxonomists for standard genome sequencing and annotation.</title>
        <authorList>
            <consortium name="The Broad Institute Genomics Platform"/>
            <consortium name="The Broad Institute Genome Sequencing Center for Infectious Disease"/>
            <person name="Wu L."/>
            <person name="Ma J."/>
        </authorList>
    </citation>
    <scope>NUCLEOTIDE SEQUENCE [LARGE SCALE GENOMIC DNA]</scope>
    <source>
        <strain evidence="9">CGMCC 1.18578</strain>
    </source>
</reference>
<proteinExistence type="inferred from homology"/>
<organism evidence="8 9">
    <name type="scientific">Cohnella yongneupensis</name>
    <dbReference type="NCBI Taxonomy" id="425006"/>
    <lineage>
        <taxon>Bacteria</taxon>
        <taxon>Bacillati</taxon>
        <taxon>Bacillota</taxon>
        <taxon>Bacilli</taxon>
        <taxon>Bacillales</taxon>
        <taxon>Paenibacillaceae</taxon>
        <taxon>Cohnella</taxon>
    </lineage>
</organism>